<evidence type="ECO:0000313" key="2">
    <source>
        <dbReference type="Proteomes" id="UP000019322"/>
    </source>
</evidence>
<dbReference type="Proteomes" id="UP000019322">
    <property type="component" value="Chromosome"/>
</dbReference>
<dbReference type="RefSeq" id="WP_025343790.1">
    <property type="nucleotide sequence ID" value="NZ_CP007201.1"/>
</dbReference>
<dbReference type="EMBL" id="CP007201">
    <property type="protein sequence ID" value="AHJ11881.1"/>
    <property type="molecule type" value="Genomic_DNA"/>
</dbReference>
<reference evidence="1 2" key="1">
    <citation type="journal article" date="2014" name="Environ. Microbiol.">
        <title>Insights into organohalide respiration and the versatile catabolism of Sulfurospirillum multivorans gained from comparative genomics and physiological studies.</title>
        <authorList>
            <person name="Goris T."/>
            <person name="Schubert T."/>
            <person name="Gadkari J."/>
            <person name="Wubet T."/>
            <person name="Tarkka M."/>
            <person name="Buscot F."/>
            <person name="Adrian L."/>
            <person name="Diekert G."/>
        </authorList>
    </citation>
    <scope>NUCLEOTIDE SEQUENCE [LARGE SCALE GENOMIC DNA]</scope>
    <source>
        <strain evidence="2">DM 12446 / JCM 15788 / NBRC 109480</strain>
    </source>
</reference>
<accession>A0AA86AJW3</accession>
<gene>
    <name evidence="1" type="ORF">SMUL_0606</name>
</gene>
<dbReference type="KEGG" id="smul:SMUL_0606"/>
<organism evidence="1 2">
    <name type="scientific">Sulfurospirillum multivorans (strain DM 12446 / JCM 15788 / NBRC 109480)</name>
    <dbReference type="NCBI Taxonomy" id="1150621"/>
    <lineage>
        <taxon>Bacteria</taxon>
        <taxon>Pseudomonadati</taxon>
        <taxon>Campylobacterota</taxon>
        <taxon>Epsilonproteobacteria</taxon>
        <taxon>Campylobacterales</taxon>
        <taxon>Sulfurospirillaceae</taxon>
        <taxon>Sulfurospirillum</taxon>
    </lineage>
</organism>
<name>A0AA86AJW3_SULMK</name>
<proteinExistence type="predicted"/>
<evidence type="ECO:0000313" key="1">
    <source>
        <dbReference type="EMBL" id="AHJ11881.1"/>
    </source>
</evidence>
<protein>
    <submittedName>
        <fullName evidence="1">Uncharacterized protein</fullName>
    </submittedName>
</protein>
<dbReference type="AlphaFoldDB" id="A0AA86AJW3"/>
<sequence length="69" mass="8044">MKKEYDFTNGVRGKFLHKDATFEIPVYLEPKNEIFVRKIAEEKKMTLSEIVNQLITKNKEIISLAGSRD</sequence>